<keyword evidence="3" id="KW-1185">Reference proteome</keyword>
<name>A0A7X3MH31_9FIRM</name>
<evidence type="ECO:0000313" key="2">
    <source>
        <dbReference type="EMBL" id="MXP76279.1"/>
    </source>
</evidence>
<gene>
    <name evidence="2" type="ORF">GN277_12995</name>
</gene>
<accession>A0A7X3MH31</accession>
<dbReference type="AlphaFoldDB" id="A0A7X3MH31"/>
<comment type="caution">
    <text evidence="2">The sequence shown here is derived from an EMBL/GenBank/DDBJ whole genome shotgun (WGS) entry which is preliminary data.</text>
</comment>
<evidence type="ECO:0000313" key="3">
    <source>
        <dbReference type="Proteomes" id="UP000460412"/>
    </source>
</evidence>
<feature type="chain" id="PRO_5030882829" description="Lipoprotein" evidence="1">
    <location>
        <begin position="26"/>
        <end position="139"/>
    </location>
</feature>
<evidence type="ECO:0008006" key="4">
    <source>
        <dbReference type="Google" id="ProtNLM"/>
    </source>
</evidence>
<keyword evidence="1" id="KW-0732">Signal</keyword>
<dbReference type="EMBL" id="WUQX01000001">
    <property type="protein sequence ID" value="MXP76279.1"/>
    <property type="molecule type" value="Genomic_DNA"/>
</dbReference>
<feature type="signal peptide" evidence="1">
    <location>
        <begin position="1"/>
        <end position="25"/>
    </location>
</feature>
<dbReference type="PROSITE" id="PS51257">
    <property type="entry name" value="PROKAR_LIPOPROTEIN"/>
    <property type="match status" value="1"/>
</dbReference>
<organism evidence="2 3">
    <name type="scientific">Sporofaciens musculi</name>
    <dbReference type="NCBI Taxonomy" id="2681861"/>
    <lineage>
        <taxon>Bacteria</taxon>
        <taxon>Bacillati</taxon>
        <taxon>Bacillota</taxon>
        <taxon>Clostridia</taxon>
        <taxon>Lachnospirales</taxon>
        <taxon>Lachnospiraceae</taxon>
        <taxon>Sporofaciens</taxon>
    </lineage>
</organism>
<protein>
    <recommendedName>
        <fullName evidence="4">Lipoprotein</fullName>
    </recommendedName>
</protein>
<dbReference type="RefSeq" id="WP_159751430.1">
    <property type="nucleotide sequence ID" value="NZ_WUQX01000001.1"/>
</dbReference>
<dbReference type="Proteomes" id="UP000460412">
    <property type="component" value="Unassembled WGS sequence"/>
</dbReference>
<sequence length="139" mass="15587">MKKRIVNMILSVVLAAIMGCNASEASTSKVLSNDLMNDNVGIGVMQMVKNSVQVQHSKTKEEFDRLTSVIENRNGRIIIEMVDATVLDGDGNGSDSFGFYVKYDTGQFSKGDKIRSVFVYNPDTNYFDDIVYRRDQLIE</sequence>
<proteinExistence type="predicted"/>
<reference evidence="2 3" key="1">
    <citation type="submission" date="2019-12" db="EMBL/GenBank/DDBJ databases">
        <title>Sporaefaciens musculi gen. nov., sp. nov., a novel bacterium isolated from the caecum of an obese mouse.</title>
        <authorList>
            <person name="Rasmussen T.S."/>
            <person name="Streidl T."/>
            <person name="Hitch T.C.A."/>
            <person name="Wortmann E."/>
            <person name="Deptula P."/>
            <person name="Hansen M."/>
            <person name="Nielsen D.S."/>
            <person name="Clavel T."/>
            <person name="Vogensen F.K."/>
        </authorList>
    </citation>
    <scope>NUCLEOTIDE SEQUENCE [LARGE SCALE GENOMIC DNA]</scope>
    <source>
        <strain evidence="2 3">WCA-9-b2</strain>
    </source>
</reference>
<evidence type="ECO:0000256" key="1">
    <source>
        <dbReference type="SAM" id="SignalP"/>
    </source>
</evidence>